<dbReference type="PANTHER" id="PTHR46438">
    <property type="entry name" value="ALPHA/BETA-HYDROLASES SUPERFAMILY PROTEIN"/>
    <property type="match status" value="1"/>
</dbReference>
<keyword evidence="2" id="KW-0378">Hydrolase</keyword>
<organism evidence="2 3">
    <name type="scientific">Candidatus Gottesmanbacteria bacterium GW2011_GWA1_43_11</name>
    <dbReference type="NCBI Taxonomy" id="1618436"/>
    <lineage>
        <taxon>Bacteria</taxon>
        <taxon>Candidatus Gottesmaniibacteriota</taxon>
    </lineage>
</organism>
<dbReference type="InterPro" id="IPR029058">
    <property type="entry name" value="AB_hydrolase_fold"/>
</dbReference>
<dbReference type="STRING" id="1618436.UV59_C0031G0007"/>
<reference evidence="2 3" key="1">
    <citation type="journal article" date="2015" name="Nature">
        <title>rRNA introns, odd ribosomes, and small enigmatic genomes across a large radiation of phyla.</title>
        <authorList>
            <person name="Brown C.T."/>
            <person name="Hug L.A."/>
            <person name="Thomas B.C."/>
            <person name="Sharon I."/>
            <person name="Castelle C.J."/>
            <person name="Singh A."/>
            <person name="Wilkins M.J."/>
            <person name="Williams K.H."/>
            <person name="Banfield J.F."/>
        </authorList>
    </citation>
    <scope>NUCLEOTIDE SEQUENCE [LARGE SCALE GENOMIC DNA]</scope>
</reference>
<evidence type="ECO:0000259" key="1">
    <source>
        <dbReference type="Pfam" id="PF00561"/>
    </source>
</evidence>
<feature type="domain" description="AB hydrolase-1" evidence="1">
    <location>
        <begin position="27"/>
        <end position="263"/>
    </location>
</feature>
<name>A0A0G1CDS9_9BACT</name>
<gene>
    <name evidence="2" type="ORF">UV59_C0031G0007</name>
</gene>
<dbReference type="PRINTS" id="PR00111">
    <property type="entry name" value="ABHYDROLASE"/>
</dbReference>
<dbReference type="GO" id="GO:0016787">
    <property type="term" value="F:hydrolase activity"/>
    <property type="evidence" value="ECO:0007669"/>
    <property type="project" value="UniProtKB-KW"/>
</dbReference>
<dbReference type="Gene3D" id="3.40.50.1820">
    <property type="entry name" value="alpha/beta hydrolase"/>
    <property type="match status" value="1"/>
</dbReference>
<dbReference type="SUPFAM" id="SSF53474">
    <property type="entry name" value="alpha/beta-Hydrolases"/>
    <property type="match status" value="1"/>
</dbReference>
<dbReference type="Proteomes" id="UP000034543">
    <property type="component" value="Unassembled WGS sequence"/>
</dbReference>
<protein>
    <submittedName>
        <fullName evidence="2">Alpha/beta hydrolase fold protein</fullName>
    </submittedName>
</protein>
<dbReference type="PANTHER" id="PTHR46438:SF11">
    <property type="entry name" value="LIPASE-RELATED"/>
    <property type="match status" value="1"/>
</dbReference>
<dbReference type="AlphaFoldDB" id="A0A0G1CDS9"/>
<evidence type="ECO:0000313" key="2">
    <source>
        <dbReference type="EMBL" id="KKS83820.1"/>
    </source>
</evidence>
<dbReference type="InterPro" id="IPR000073">
    <property type="entry name" value="AB_hydrolase_1"/>
</dbReference>
<dbReference type="Pfam" id="PF00561">
    <property type="entry name" value="Abhydrolase_1"/>
    <property type="match status" value="1"/>
</dbReference>
<accession>A0A0G1CDS9</accession>
<evidence type="ECO:0000313" key="3">
    <source>
        <dbReference type="Proteomes" id="UP000034543"/>
    </source>
</evidence>
<dbReference type="EMBL" id="LCFB01000031">
    <property type="protein sequence ID" value="KKS83820.1"/>
    <property type="molecule type" value="Genomic_DNA"/>
</dbReference>
<comment type="caution">
    <text evidence="2">The sequence shown here is derived from an EMBL/GenBank/DDBJ whole genome shotgun (WGS) entry which is preliminary data.</text>
</comment>
<sequence>MPTYFSTRTYEVNGIKLNVAEAGTGETLVFIHGWSNNWQGWTLLAEQLAPHYKLYLLDLPGFGDSDRLEAYSIDLEADIIANFVTKFAPHPRALIGASLGTIITAQTLERYPHLTNRIILLGTIFKQLSLKEAATAYEKILKFADKTEIATKILSGTVKSPLTAYLVEKFLNAYKFNKELVDKYSLPGRSKISGKSYVQLGLSAADFVMEKFLKQATQKILLIYGEADKYVRPEDAQAILETIKSSNITLTIIPKAGHNPAYEQPEKTAAIIRTFLN</sequence>
<proteinExistence type="predicted"/>